<dbReference type="RefSeq" id="WP_168884918.1">
    <property type="nucleotide sequence ID" value="NZ_JABAIL010000010.1"/>
</dbReference>
<dbReference type="Proteomes" id="UP000585050">
    <property type="component" value="Unassembled WGS sequence"/>
</dbReference>
<organism evidence="1 2">
    <name type="scientific">Flammeovirga agarivorans</name>
    <dbReference type="NCBI Taxonomy" id="2726742"/>
    <lineage>
        <taxon>Bacteria</taxon>
        <taxon>Pseudomonadati</taxon>
        <taxon>Bacteroidota</taxon>
        <taxon>Cytophagia</taxon>
        <taxon>Cytophagales</taxon>
        <taxon>Flammeovirgaceae</taxon>
        <taxon>Flammeovirga</taxon>
    </lineage>
</organism>
<proteinExistence type="predicted"/>
<sequence>MTQELLNYYDNSPLGVAIYRRKSERQFEFYYYNKAGRKMDGAMDVAYKGKMIDELYPNVNEMGLVDALEEVYQTGVSQVVPLKGYKMSKSDILYRTNRVQKLKDEYVVSVYSDESDTFSYIRQIEKDNKNLNNALDFISHHLRGNLSTSLGILELFRATEVSLEEKNFLMDVVKKNLENIDSKIHHLVDVLYKEVKHDEKLLKKYSSETQDFKDIKV</sequence>
<evidence type="ECO:0000313" key="1">
    <source>
        <dbReference type="EMBL" id="NLR94206.1"/>
    </source>
</evidence>
<keyword evidence="2" id="KW-1185">Reference proteome</keyword>
<reference evidence="1 2" key="1">
    <citation type="submission" date="2020-04" db="EMBL/GenBank/DDBJ databases">
        <title>Flammeovirga sp. SR4, a novel species isolated from seawater.</title>
        <authorList>
            <person name="Wang X."/>
        </authorList>
    </citation>
    <scope>NUCLEOTIDE SEQUENCE [LARGE SCALE GENOMIC DNA]</scope>
    <source>
        <strain evidence="1 2">SR4</strain>
    </source>
</reference>
<comment type="caution">
    <text evidence="1">The sequence shown here is derived from an EMBL/GenBank/DDBJ whole genome shotgun (WGS) entry which is preliminary data.</text>
</comment>
<gene>
    <name evidence="1" type="ORF">HGP29_23585</name>
</gene>
<dbReference type="Gene3D" id="3.30.450.20">
    <property type="entry name" value="PAS domain"/>
    <property type="match status" value="1"/>
</dbReference>
<dbReference type="EMBL" id="JABAIL010000010">
    <property type="protein sequence ID" value="NLR94206.1"/>
    <property type="molecule type" value="Genomic_DNA"/>
</dbReference>
<evidence type="ECO:0000313" key="2">
    <source>
        <dbReference type="Proteomes" id="UP000585050"/>
    </source>
</evidence>
<protein>
    <submittedName>
        <fullName evidence="1">Uncharacterized protein</fullName>
    </submittedName>
</protein>
<accession>A0A7X8SQ15</accession>
<dbReference type="AlphaFoldDB" id="A0A7X8SQ15"/>
<name>A0A7X8SQ15_9BACT</name>